<sequence length="93" mass="10591">MRKRLPRTVLRVVVAEALAQEASVLPAHSSRAVAAMEPHTECAGLQPIVAMSHRHQIITLWCMITELLDITRWDGYRHSMRPLWVQTMANTPH</sequence>
<reference evidence="1" key="1">
    <citation type="submission" date="2018-01" db="EMBL/GenBank/DDBJ databases">
        <title>An insight into the sialome of Amazonian anophelines.</title>
        <authorList>
            <person name="Ribeiro J.M."/>
            <person name="Scarpassa V."/>
            <person name="Calvo E."/>
        </authorList>
    </citation>
    <scope>NUCLEOTIDE SEQUENCE</scope>
    <source>
        <tissue evidence="1">Salivary glands</tissue>
    </source>
</reference>
<name>A0A2M3ZV49_9DIPT</name>
<organism evidence="1">
    <name type="scientific">Anopheles braziliensis</name>
    <dbReference type="NCBI Taxonomy" id="58242"/>
    <lineage>
        <taxon>Eukaryota</taxon>
        <taxon>Metazoa</taxon>
        <taxon>Ecdysozoa</taxon>
        <taxon>Arthropoda</taxon>
        <taxon>Hexapoda</taxon>
        <taxon>Insecta</taxon>
        <taxon>Pterygota</taxon>
        <taxon>Neoptera</taxon>
        <taxon>Endopterygota</taxon>
        <taxon>Diptera</taxon>
        <taxon>Nematocera</taxon>
        <taxon>Culicoidea</taxon>
        <taxon>Culicidae</taxon>
        <taxon>Anophelinae</taxon>
        <taxon>Anopheles</taxon>
    </lineage>
</organism>
<protein>
    <submittedName>
        <fullName evidence="1">Putative secreted peptide</fullName>
    </submittedName>
</protein>
<accession>A0A2M3ZV49</accession>
<evidence type="ECO:0000313" key="1">
    <source>
        <dbReference type="EMBL" id="MBW32389.1"/>
    </source>
</evidence>
<dbReference type="AlphaFoldDB" id="A0A2M3ZV49"/>
<proteinExistence type="predicted"/>
<dbReference type="EMBL" id="GGFM01011638">
    <property type="protein sequence ID" value="MBW32389.1"/>
    <property type="molecule type" value="Transcribed_RNA"/>
</dbReference>